<organism evidence="4 5">
    <name type="scientific">Stylosanthes scabra</name>
    <dbReference type="NCBI Taxonomy" id="79078"/>
    <lineage>
        <taxon>Eukaryota</taxon>
        <taxon>Viridiplantae</taxon>
        <taxon>Streptophyta</taxon>
        <taxon>Embryophyta</taxon>
        <taxon>Tracheophyta</taxon>
        <taxon>Spermatophyta</taxon>
        <taxon>Magnoliopsida</taxon>
        <taxon>eudicotyledons</taxon>
        <taxon>Gunneridae</taxon>
        <taxon>Pentapetalae</taxon>
        <taxon>rosids</taxon>
        <taxon>fabids</taxon>
        <taxon>Fabales</taxon>
        <taxon>Fabaceae</taxon>
        <taxon>Papilionoideae</taxon>
        <taxon>50 kb inversion clade</taxon>
        <taxon>dalbergioids sensu lato</taxon>
        <taxon>Dalbergieae</taxon>
        <taxon>Pterocarpus clade</taxon>
        <taxon>Stylosanthes</taxon>
    </lineage>
</organism>
<comment type="caution">
    <text evidence="4">The sequence shown here is derived from an EMBL/GenBank/DDBJ whole genome shotgun (WGS) entry which is preliminary data.</text>
</comment>
<feature type="domain" description="RRM" evidence="3">
    <location>
        <begin position="270"/>
        <end position="348"/>
    </location>
</feature>
<gene>
    <name evidence="4" type="ORF">PIB30_016359</name>
</gene>
<dbReference type="InterPro" id="IPR012677">
    <property type="entry name" value="Nucleotide-bd_a/b_plait_sf"/>
</dbReference>
<proteinExistence type="predicted"/>
<dbReference type="CDD" id="cd00590">
    <property type="entry name" value="RRM_SF"/>
    <property type="match status" value="1"/>
</dbReference>
<dbReference type="PROSITE" id="PS50102">
    <property type="entry name" value="RRM"/>
    <property type="match status" value="1"/>
</dbReference>
<dbReference type="InterPro" id="IPR000504">
    <property type="entry name" value="RRM_dom"/>
</dbReference>
<dbReference type="EMBL" id="JASCZI010090667">
    <property type="protein sequence ID" value="MED6144512.1"/>
    <property type="molecule type" value="Genomic_DNA"/>
</dbReference>
<dbReference type="Proteomes" id="UP001341840">
    <property type="component" value="Unassembled WGS sequence"/>
</dbReference>
<dbReference type="Pfam" id="PF00076">
    <property type="entry name" value="RRM_1"/>
    <property type="match status" value="1"/>
</dbReference>
<protein>
    <recommendedName>
        <fullName evidence="3">RRM domain-containing protein</fullName>
    </recommendedName>
</protein>
<dbReference type="SUPFAM" id="SSF54928">
    <property type="entry name" value="RNA-binding domain, RBD"/>
    <property type="match status" value="1"/>
</dbReference>
<name>A0ABU6T728_9FABA</name>
<keyword evidence="5" id="KW-1185">Reference proteome</keyword>
<dbReference type="Gene3D" id="3.30.70.330">
    <property type="match status" value="1"/>
</dbReference>
<feature type="region of interest" description="Disordered" evidence="2">
    <location>
        <begin position="578"/>
        <end position="604"/>
    </location>
</feature>
<sequence>MCLLHVIGTKRCRFESSFNKTGSSLRTGAVTCQLSPVQCHISLLQNGGVGQSNEGVWLSCLIEGRWHGHRHHCPTYKAVALPISLLRSLPTSLRDLENLGFSFLPTQAHFSCKSKKKNESKNQKIVPKNRDYLEPEYKSISPYQSKERLRCSSNIKSGDKHKNRLRIAVIPLPVNNHSSHRNDMNIFSSLPPPVLSIRVAVITCRWSRNPLPPARSMEVTLSSQEGKNDVSLATVKQLKLQAAIRKRSWSRRFGDVENKVKGIQIEENSFTVFVDNLPIDSTKQWLWKVFNSTRSVIDIYLSRKIRKHNPLRFAFIRYRTLEEVRKTITQLGGWIVWGCRLRLTESRFRRVEKEKTKYGDGTVTKRNAAAATQPGAMQEKSYRDALIGRREEKNGRETNMDEGLQSLGESKIYLEENKELKEKMKRCLVAETLEPCNFAELRNAIMKGWPTLESISMMGSVKLLLTFDSVQAMEEAVTTDFLLNQFLEVRRLSSGEANRTRKCWLEVTGLPIQNMMKIGTVWGRVLCIEEDSEGHFNSFKVLIVANLGPKVKVVASVVLGDESFLIFVNEMGMWDPDMPNEIPESVGPKLKEVTRSNSNKPNEA</sequence>
<evidence type="ECO:0000256" key="2">
    <source>
        <dbReference type="SAM" id="MobiDB-lite"/>
    </source>
</evidence>
<reference evidence="4 5" key="1">
    <citation type="journal article" date="2023" name="Plants (Basel)">
        <title>Bridging the Gap: Combining Genomics and Transcriptomics Approaches to Understand Stylosanthes scabra, an Orphan Legume from the Brazilian Caatinga.</title>
        <authorList>
            <person name="Ferreira-Neto J.R.C."/>
            <person name="da Silva M.D."/>
            <person name="Binneck E."/>
            <person name="de Melo N.F."/>
            <person name="da Silva R.H."/>
            <person name="de Melo A.L.T.M."/>
            <person name="Pandolfi V."/>
            <person name="Bustamante F.O."/>
            <person name="Brasileiro-Vidal A.C."/>
            <person name="Benko-Iseppon A.M."/>
        </authorList>
    </citation>
    <scope>NUCLEOTIDE SEQUENCE [LARGE SCALE GENOMIC DNA]</scope>
    <source>
        <tissue evidence="4">Leaves</tissue>
    </source>
</reference>
<dbReference type="InterPro" id="IPR035979">
    <property type="entry name" value="RBD_domain_sf"/>
</dbReference>
<accession>A0ABU6T728</accession>
<evidence type="ECO:0000256" key="1">
    <source>
        <dbReference type="PROSITE-ProRule" id="PRU00176"/>
    </source>
</evidence>
<keyword evidence="1" id="KW-0694">RNA-binding</keyword>
<dbReference type="SMART" id="SM00360">
    <property type="entry name" value="RRM"/>
    <property type="match status" value="1"/>
</dbReference>
<evidence type="ECO:0000259" key="3">
    <source>
        <dbReference type="PROSITE" id="PS50102"/>
    </source>
</evidence>
<evidence type="ECO:0000313" key="5">
    <source>
        <dbReference type="Proteomes" id="UP001341840"/>
    </source>
</evidence>
<feature type="compositionally biased region" description="Polar residues" evidence="2">
    <location>
        <begin position="595"/>
        <end position="604"/>
    </location>
</feature>
<evidence type="ECO:0000313" key="4">
    <source>
        <dbReference type="EMBL" id="MED6144512.1"/>
    </source>
</evidence>